<dbReference type="Proteomes" id="UP000736787">
    <property type="component" value="Unassembled WGS sequence"/>
</dbReference>
<dbReference type="Proteomes" id="UP000774804">
    <property type="component" value="Unassembled WGS sequence"/>
</dbReference>
<dbReference type="Proteomes" id="UP000760860">
    <property type="component" value="Unassembled WGS sequence"/>
</dbReference>
<reference evidence="8 9" key="1">
    <citation type="submission" date="2018-01" db="EMBL/GenBank/DDBJ databases">
        <title>Draft genome of the strawberry crown rot pathogen Phytophthora cactorum.</title>
        <authorList>
            <person name="Armitage A.D."/>
            <person name="Lysoe E."/>
            <person name="Nellist C.F."/>
            <person name="Harrison R.J."/>
            <person name="Brurberg M.B."/>
        </authorList>
    </citation>
    <scope>NUCLEOTIDE SEQUENCE [LARGE SCALE GENOMIC DNA]</scope>
    <source>
        <strain evidence="8 9">10300</strain>
    </source>
</reference>
<dbReference type="EMBL" id="RCMI01000808">
    <property type="protein sequence ID" value="KAG2897206.1"/>
    <property type="molecule type" value="Genomic_DNA"/>
</dbReference>
<sequence length="342" mass="37213">MEGDNTLLLLQVYCKNACPELAEHGYAKVDFSNPDRLAKADRARSLLYQLRGDGREHGFGKRAQSTNGRTERKPKYRGPSEQIPFSQRQDEGAEGNAAMAAKSYDCGDPKNKFTNCPFMIKAKQFASTNAVAACDNSGDAVDEADSSDGGDVWMTMAPTARPNNPLDWLLDSGATQHLCGNRDLIAGLEPAYLPIRVANGAVIEATAKGSCIVTTLLSGVTKPILLTNVYYAEGLQRNLVSVKQLRKVDPTVIFSDVCTIRDRSNNVVATATEKHDLWCLSSVLSGAANFAKVSTSTLHKRYQRLGHVNYQDVLRMVDKGLVLGITLGNRKAEFCMGCSEAK</sequence>
<dbReference type="PANTHER" id="PTHR47592">
    <property type="entry name" value="PBF68 PROTEIN"/>
    <property type="match status" value="1"/>
</dbReference>
<dbReference type="InterPro" id="IPR054722">
    <property type="entry name" value="PolX-like_BBD"/>
</dbReference>
<evidence type="ECO:0000313" key="4">
    <source>
        <dbReference type="EMBL" id="KAG2897206.1"/>
    </source>
</evidence>
<dbReference type="EMBL" id="MJFZ01000577">
    <property type="protein sequence ID" value="RAW27269.1"/>
    <property type="molecule type" value="Genomic_DNA"/>
</dbReference>
<dbReference type="Proteomes" id="UP000697107">
    <property type="component" value="Unassembled WGS sequence"/>
</dbReference>
<reference evidence="3" key="2">
    <citation type="submission" date="2018-10" db="EMBL/GenBank/DDBJ databases">
        <title>Effector identification in a new, highly contiguous assembly of the strawberry crown rot pathogen Phytophthora cactorum.</title>
        <authorList>
            <person name="Armitage A.D."/>
            <person name="Nellist C.F."/>
            <person name="Bates H."/>
            <person name="Vickerstaff R.J."/>
            <person name="Harrison R.J."/>
        </authorList>
    </citation>
    <scope>NUCLEOTIDE SEQUENCE</scope>
    <source>
        <strain evidence="3">15-7</strain>
        <strain evidence="4">4032</strain>
        <strain evidence="5">4040</strain>
        <strain evidence="6">P415</strain>
        <strain evidence="7">P421</strain>
    </source>
</reference>
<dbReference type="Proteomes" id="UP000251314">
    <property type="component" value="Unassembled WGS sequence"/>
</dbReference>
<dbReference type="STRING" id="29920.A0A329RSQ8"/>
<gene>
    <name evidence="8" type="ORF">PC110_g16337</name>
    <name evidence="3" type="ORF">PC113_g17782</name>
    <name evidence="4" type="ORF">PC115_g17279</name>
    <name evidence="5" type="ORF">PC117_g18882</name>
    <name evidence="6" type="ORF">PC118_g17481</name>
    <name evidence="7" type="ORF">PC129_g13814</name>
</gene>
<dbReference type="EMBL" id="RCML01000795">
    <property type="protein sequence ID" value="KAG2969373.1"/>
    <property type="molecule type" value="Genomic_DNA"/>
</dbReference>
<evidence type="ECO:0000313" key="3">
    <source>
        <dbReference type="EMBL" id="KAG2847396.1"/>
    </source>
</evidence>
<feature type="region of interest" description="Disordered" evidence="1">
    <location>
        <begin position="54"/>
        <end position="96"/>
    </location>
</feature>
<evidence type="ECO:0000313" key="6">
    <source>
        <dbReference type="EMBL" id="KAG2969373.1"/>
    </source>
</evidence>
<evidence type="ECO:0000313" key="8">
    <source>
        <dbReference type="EMBL" id="RAW27269.1"/>
    </source>
</evidence>
<dbReference type="AlphaFoldDB" id="A0A329RSQ8"/>
<evidence type="ECO:0000313" key="5">
    <source>
        <dbReference type="EMBL" id="KAG2912490.1"/>
    </source>
</evidence>
<comment type="caution">
    <text evidence="8">The sequence shown here is derived from an EMBL/GenBank/DDBJ whole genome shotgun (WGS) entry which is preliminary data.</text>
</comment>
<evidence type="ECO:0000256" key="1">
    <source>
        <dbReference type="SAM" id="MobiDB-lite"/>
    </source>
</evidence>
<organism evidence="8 9">
    <name type="scientific">Phytophthora cactorum</name>
    <dbReference type="NCBI Taxonomy" id="29920"/>
    <lineage>
        <taxon>Eukaryota</taxon>
        <taxon>Sar</taxon>
        <taxon>Stramenopiles</taxon>
        <taxon>Oomycota</taxon>
        <taxon>Peronosporomycetes</taxon>
        <taxon>Peronosporales</taxon>
        <taxon>Peronosporaceae</taxon>
        <taxon>Phytophthora</taxon>
    </lineage>
</organism>
<dbReference type="OrthoDB" id="112006at2759"/>
<dbReference type="EMBL" id="RCMG01000789">
    <property type="protein sequence ID" value="KAG2847396.1"/>
    <property type="molecule type" value="Genomic_DNA"/>
</dbReference>
<dbReference type="Proteomes" id="UP000735874">
    <property type="component" value="Unassembled WGS sequence"/>
</dbReference>
<dbReference type="VEuPathDB" id="FungiDB:PC110_g16337"/>
<dbReference type="EMBL" id="RCMK01000785">
    <property type="protein sequence ID" value="KAG2912490.1"/>
    <property type="molecule type" value="Genomic_DNA"/>
</dbReference>
<dbReference type="Pfam" id="PF22936">
    <property type="entry name" value="Pol_BBD"/>
    <property type="match status" value="1"/>
</dbReference>
<name>A0A329RSQ8_9STRA</name>
<keyword evidence="9" id="KW-1185">Reference proteome</keyword>
<feature type="domain" description="Retrovirus-related Pol polyprotein from transposon TNT 1-94-like beta-barrel" evidence="2">
    <location>
        <begin position="168"/>
        <end position="247"/>
    </location>
</feature>
<evidence type="ECO:0000313" key="9">
    <source>
        <dbReference type="Proteomes" id="UP000251314"/>
    </source>
</evidence>
<evidence type="ECO:0000259" key="2">
    <source>
        <dbReference type="Pfam" id="PF22936"/>
    </source>
</evidence>
<evidence type="ECO:0000313" key="7">
    <source>
        <dbReference type="EMBL" id="KAG3215297.1"/>
    </source>
</evidence>
<dbReference type="EMBL" id="RCMV01000567">
    <property type="protein sequence ID" value="KAG3215297.1"/>
    <property type="molecule type" value="Genomic_DNA"/>
</dbReference>
<proteinExistence type="predicted"/>
<accession>A0A329RSQ8</accession>
<protein>
    <recommendedName>
        <fullName evidence="2">Retrovirus-related Pol polyprotein from transposon TNT 1-94-like beta-barrel domain-containing protein</fullName>
    </recommendedName>
</protein>